<organism evidence="2 3">
    <name type="scientific">Halobacillus trueperi</name>
    <dbReference type="NCBI Taxonomy" id="156205"/>
    <lineage>
        <taxon>Bacteria</taxon>
        <taxon>Bacillati</taxon>
        <taxon>Bacillota</taxon>
        <taxon>Bacilli</taxon>
        <taxon>Bacillales</taxon>
        <taxon>Bacillaceae</taxon>
        <taxon>Halobacillus</taxon>
    </lineage>
</organism>
<keyword evidence="1" id="KW-1133">Transmembrane helix</keyword>
<reference evidence="2 3" key="1">
    <citation type="submission" date="2018-08" db="EMBL/GenBank/DDBJ databases">
        <title>Genome sequence of Halobacillus trueperi KCTC 3686.</title>
        <authorList>
            <person name="Cho K.H."/>
            <person name="Kwak M.-J."/>
            <person name="Kim B.-Y."/>
            <person name="Chun J."/>
        </authorList>
    </citation>
    <scope>NUCLEOTIDE SEQUENCE [LARGE SCALE GENOMIC DNA]</scope>
    <source>
        <strain evidence="2 3">KCTC 3686</strain>
    </source>
</reference>
<dbReference type="AlphaFoldDB" id="A0A3E0IY91"/>
<dbReference type="EMBL" id="QUAE01000036">
    <property type="protein sequence ID" value="REJ05627.1"/>
    <property type="molecule type" value="Genomic_DNA"/>
</dbReference>
<evidence type="ECO:0008006" key="4">
    <source>
        <dbReference type="Google" id="ProtNLM"/>
    </source>
</evidence>
<evidence type="ECO:0000313" key="2">
    <source>
        <dbReference type="EMBL" id="REJ05627.1"/>
    </source>
</evidence>
<sequence>MRKIGLLFLLLSIGIAFINVNIGVFIFGVVLFIFSIVNFQSNKRATSYIYFLFGLVFTIGTIITGF</sequence>
<dbReference type="Proteomes" id="UP000256305">
    <property type="component" value="Unassembled WGS sequence"/>
</dbReference>
<accession>A0A3E0IY91</accession>
<feature type="transmembrane region" description="Helical" evidence="1">
    <location>
        <begin position="7"/>
        <end position="36"/>
    </location>
</feature>
<keyword evidence="1" id="KW-0812">Transmembrane</keyword>
<evidence type="ECO:0000313" key="3">
    <source>
        <dbReference type="Proteomes" id="UP000256305"/>
    </source>
</evidence>
<protein>
    <recommendedName>
        <fullName evidence="4">DUF3953 domain-containing protein</fullName>
    </recommendedName>
</protein>
<feature type="transmembrane region" description="Helical" evidence="1">
    <location>
        <begin position="48"/>
        <end position="65"/>
    </location>
</feature>
<keyword evidence="3" id="KW-1185">Reference proteome</keyword>
<evidence type="ECO:0000256" key="1">
    <source>
        <dbReference type="SAM" id="Phobius"/>
    </source>
</evidence>
<name>A0A3E0IY91_9BACI</name>
<proteinExistence type="predicted"/>
<keyword evidence="1" id="KW-0472">Membrane</keyword>
<gene>
    <name evidence="2" type="ORF">DYE48_20295</name>
</gene>
<comment type="caution">
    <text evidence="2">The sequence shown here is derived from an EMBL/GenBank/DDBJ whole genome shotgun (WGS) entry which is preliminary data.</text>
</comment>